<sequence length="568" mass="60855">MVAVSPMVDTVYQSAPAPFPQGGTPIPGDPDEEGGNVRRRFVTVLAALTVVSGLFVVTSPPASAAPLVNAKVTINRINALSSDDEGLCGRVDWYVKVWINGVAFNNEDTEDQDDREGIPDILPDWEFSVPNLDVATLPQRDGAAFLPVVVEAWDEDGGFCFGDNQYDVSPTAANAFLADVRVAPCDVSVEGEAPIACGTPIVRSGNGDDRAELTVTIAVDPPASAPGLRILCTHTPAWPQPGQTVTVTATAVDGALAPTVVPNQLEIWLSPTDRETRSGVGSFTRTFTATTPSFTYGCRTTVAATTIFSGWRRTTVGDPTPNFTFPKPAVPISYTGGQGSRLDVVFIADSDTYTGPGPVGLNPMFQADVALAMNSGVFGFDPYLTNQDLFNFWILQDNTGKSVDFATGDDHELPVLWDEIFAFADVGIILHRKAAQRDFGMPDDHIAAVNLARADAMGVVRHEMGHVPFGLADEYCCDAAYFYNEVAPNVYEELTGDEGCDTDAPNLGRVRDACRALEEDGDVYYTSEPGDLTPGLMNDDVMNDNGPANAADIRRFNLIFGDCRIAKC</sequence>
<evidence type="ECO:0000313" key="3">
    <source>
        <dbReference type="Proteomes" id="UP000624325"/>
    </source>
</evidence>
<dbReference type="Gene3D" id="3.40.390.10">
    <property type="entry name" value="Collagenase (Catalytic Domain)"/>
    <property type="match status" value="1"/>
</dbReference>
<feature type="region of interest" description="Disordered" evidence="1">
    <location>
        <begin position="14"/>
        <end position="35"/>
    </location>
</feature>
<evidence type="ECO:0000256" key="1">
    <source>
        <dbReference type="SAM" id="MobiDB-lite"/>
    </source>
</evidence>
<accession>A0ABQ4CE37</accession>
<dbReference type="Proteomes" id="UP000624325">
    <property type="component" value="Unassembled WGS sequence"/>
</dbReference>
<keyword evidence="3" id="KW-1185">Reference proteome</keyword>
<reference evidence="2 3" key="1">
    <citation type="submission" date="2021-01" db="EMBL/GenBank/DDBJ databases">
        <title>Whole genome shotgun sequence of Asanoa iriomotensis NBRC 100142.</title>
        <authorList>
            <person name="Komaki H."/>
            <person name="Tamura T."/>
        </authorList>
    </citation>
    <scope>NUCLEOTIDE SEQUENCE [LARGE SCALE GENOMIC DNA]</scope>
    <source>
        <strain evidence="2 3">NBRC 100142</strain>
    </source>
</reference>
<dbReference type="EMBL" id="BONC01000085">
    <property type="protein sequence ID" value="GIF61032.1"/>
    <property type="molecule type" value="Genomic_DNA"/>
</dbReference>
<proteinExistence type="predicted"/>
<comment type="caution">
    <text evidence="2">The sequence shown here is derived from an EMBL/GenBank/DDBJ whole genome shotgun (WGS) entry which is preliminary data.</text>
</comment>
<name>A0ABQ4CE37_9ACTN</name>
<protein>
    <submittedName>
        <fullName evidence="2">Uncharacterized protein</fullName>
    </submittedName>
</protein>
<organism evidence="2 3">
    <name type="scientific">Asanoa iriomotensis</name>
    <dbReference type="NCBI Taxonomy" id="234613"/>
    <lineage>
        <taxon>Bacteria</taxon>
        <taxon>Bacillati</taxon>
        <taxon>Actinomycetota</taxon>
        <taxon>Actinomycetes</taxon>
        <taxon>Micromonosporales</taxon>
        <taxon>Micromonosporaceae</taxon>
        <taxon>Asanoa</taxon>
    </lineage>
</organism>
<gene>
    <name evidence="2" type="ORF">Air01nite_71270</name>
</gene>
<evidence type="ECO:0000313" key="2">
    <source>
        <dbReference type="EMBL" id="GIF61032.1"/>
    </source>
</evidence>
<dbReference type="InterPro" id="IPR024079">
    <property type="entry name" value="MetalloPept_cat_dom_sf"/>
</dbReference>